<dbReference type="SUPFAM" id="SSF51395">
    <property type="entry name" value="FMN-linked oxidoreductases"/>
    <property type="match status" value="1"/>
</dbReference>
<dbReference type="InterPro" id="IPR011179">
    <property type="entry name" value="IPdP_isomerase"/>
</dbReference>
<dbReference type="InterPro" id="IPR001048">
    <property type="entry name" value="Asp/Glu/Uridylate_kinase"/>
</dbReference>
<dbReference type="GO" id="GO:0004452">
    <property type="term" value="F:isopentenyl-diphosphate delta-isomerase activity"/>
    <property type="evidence" value="ECO:0007669"/>
    <property type="project" value="InterPro"/>
</dbReference>
<comment type="caution">
    <text evidence="2">The sequence shown here is derived from an EMBL/GenBank/DDBJ whole genome shotgun (WGS) entry which is preliminary data.</text>
</comment>
<sequence>SLDLGILPVLYGDVILDKESNFSIISGDRIILELCKNLKKYSISKVIFAIEKDGIFIESIENDKQIIKLASEISLEELDKIKLADLGNKIDVTGSIRGKLHAIKEICRLNIPVQVINGLTNSNIFKALNNQKLICTSINGIYDEKRLSEIYMRKIEHLKIPIISNVQHIKNYFDDIKLIHHSLPEVELDDIDISTMFFNKKISAPICISAITGGHPISKAINRILAKAAEEENIIMSVGSQRIGLEDPSTIESFKIVREVAPNIPVIGNIGIGQINSSTFKKEDFIECIEMVKADVMAIHFNALHELVQSNGNISLVHQWL</sequence>
<reference evidence="2" key="1">
    <citation type="journal article" date="2014" name="Front. Microbiol.">
        <title>High frequency of phylogenetically diverse reductive dehalogenase-homologous genes in deep subseafloor sedimentary metagenomes.</title>
        <authorList>
            <person name="Kawai M."/>
            <person name="Futagami T."/>
            <person name="Toyoda A."/>
            <person name="Takaki Y."/>
            <person name="Nishi S."/>
            <person name="Hori S."/>
            <person name="Arai W."/>
            <person name="Tsubouchi T."/>
            <person name="Morono Y."/>
            <person name="Uchiyama I."/>
            <person name="Ito T."/>
            <person name="Fujiyama A."/>
            <person name="Inagaki F."/>
            <person name="Takami H."/>
        </authorList>
    </citation>
    <scope>NUCLEOTIDE SEQUENCE</scope>
    <source>
        <strain evidence="2">Expedition CK06-06</strain>
    </source>
</reference>
<dbReference type="PANTHER" id="PTHR43665:SF1">
    <property type="entry name" value="ISOPENTENYL-DIPHOSPHATE DELTA-ISOMERASE"/>
    <property type="match status" value="1"/>
</dbReference>
<name>X1S8X9_9ZZZZ</name>
<dbReference type="GO" id="GO:0008299">
    <property type="term" value="P:isoprenoid biosynthetic process"/>
    <property type="evidence" value="ECO:0007669"/>
    <property type="project" value="InterPro"/>
</dbReference>
<dbReference type="GO" id="GO:0010181">
    <property type="term" value="F:FMN binding"/>
    <property type="evidence" value="ECO:0007669"/>
    <property type="project" value="InterPro"/>
</dbReference>
<feature type="domain" description="Aspartate/glutamate/uridylate kinase" evidence="1">
    <location>
        <begin position="2"/>
        <end position="117"/>
    </location>
</feature>
<dbReference type="Pfam" id="PF00696">
    <property type="entry name" value="AA_kinase"/>
    <property type="match status" value="1"/>
</dbReference>
<proteinExistence type="predicted"/>
<dbReference type="Gene3D" id="3.20.20.70">
    <property type="entry name" value="Aldolase class I"/>
    <property type="match status" value="1"/>
</dbReference>
<dbReference type="InterPro" id="IPR036393">
    <property type="entry name" value="AceGlu_kinase-like_sf"/>
</dbReference>
<dbReference type="InterPro" id="IPR013785">
    <property type="entry name" value="Aldolase_TIM"/>
</dbReference>
<evidence type="ECO:0000259" key="1">
    <source>
        <dbReference type="Pfam" id="PF00696"/>
    </source>
</evidence>
<evidence type="ECO:0000313" key="2">
    <source>
        <dbReference type="EMBL" id="GAI71890.1"/>
    </source>
</evidence>
<feature type="non-terminal residue" evidence="2">
    <location>
        <position position="1"/>
    </location>
</feature>
<dbReference type="EMBL" id="BARW01001050">
    <property type="protein sequence ID" value="GAI71890.1"/>
    <property type="molecule type" value="Genomic_DNA"/>
</dbReference>
<protein>
    <recommendedName>
        <fullName evidence="1">Aspartate/glutamate/uridylate kinase domain-containing protein</fullName>
    </recommendedName>
</protein>
<gene>
    <name evidence="2" type="ORF">S12H4_03650</name>
</gene>
<accession>X1S8X9</accession>
<dbReference type="PANTHER" id="PTHR43665">
    <property type="entry name" value="ISOPENTENYL-DIPHOSPHATE DELTA-ISOMERASE"/>
    <property type="match status" value="1"/>
</dbReference>
<organism evidence="2">
    <name type="scientific">marine sediment metagenome</name>
    <dbReference type="NCBI Taxonomy" id="412755"/>
    <lineage>
        <taxon>unclassified sequences</taxon>
        <taxon>metagenomes</taxon>
        <taxon>ecological metagenomes</taxon>
    </lineage>
</organism>
<dbReference type="Gene3D" id="3.40.1160.10">
    <property type="entry name" value="Acetylglutamate kinase-like"/>
    <property type="match status" value="1"/>
</dbReference>
<dbReference type="AlphaFoldDB" id="X1S8X9"/>
<dbReference type="SUPFAM" id="SSF53633">
    <property type="entry name" value="Carbamate kinase-like"/>
    <property type="match status" value="1"/>
</dbReference>